<dbReference type="PANTHER" id="PTHR47974:SF29">
    <property type="entry name" value="RECEPTOR-LIKE SERINE_THREONINE-PROTEIN KINASE"/>
    <property type="match status" value="1"/>
</dbReference>
<evidence type="ECO:0000256" key="3">
    <source>
        <dbReference type="ARBA" id="ARBA00022729"/>
    </source>
</evidence>
<dbReference type="EMBL" id="JBAMMX010000015">
    <property type="protein sequence ID" value="KAK6925901.1"/>
    <property type="molecule type" value="Genomic_DNA"/>
</dbReference>
<proteinExistence type="predicted"/>
<comment type="caution">
    <text evidence="6">The sequence shown here is derived from an EMBL/GenBank/DDBJ whole genome shotgun (WGS) entry which is preliminary data.</text>
</comment>
<organism evidence="6 7">
    <name type="scientific">Dillenia turbinata</name>
    <dbReference type="NCBI Taxonomy" id="194707"/>
    <lineage>
        <taxon>Eukaryota</taxon>
        <taxon>Viridiplantae</taxon>
        <taxon>Streptophyta</taxon>
        <taxon>Embryophyta</taxon>
        <taxon>Tracheophyta</taxon>
        <taxon>Spermatophyta</taxon>
        <taxon>Magnoliopsida</taxon>
        <taxon>eudicotyledons</taxon>
        <taxon>Gunneridae</taxon>
        <taxon>Pentapetalae</taxon>
        <taxon>Dilleniales</taxon>
        <taxon>Dilleniaceae</taxon>
        <taxon>Dillenia</taxon>
    </lineage>
</organism>
<protein>
    <submittedName>
        <fullName evidence="6">Uncharacterized protein</fullName>
    </submittedName>
</protein>
<sequence length="228" mass="26000">MGRAHSQVVTMVRGTRGHLASEWISNKPITVKADVYSYGMLLLDIVGSRRNLYMSLGGAVEEEELVRALKVAFWCIQDEINVRPSMGEVVKMLEGSLHTNAPPMPQTVLELVEEGLERVYKAKESSIVVASSPLTLSLLSCYMLFHNVTKIADLKKQTFVNCWELEQESFFHIFRKIISWQCPRRGFNSYPVFFEVGVRVSEDVRLKCNYGSNFRCIESQSNLRLCRP</sequence>
<dbReference type="GO" id="GO:0016020">
    <property type="term" value="C:membrane"/>
    <property type="evidence" value="ECO:0007669"/>
    <property type="project" value="UniProtKB-SubCell"/>
</dbReference>
<dbReference type="AlphaFoldDB" id="A0AAN8V956"/>
<gene>
    <name evidence="6" type="ORF">RJ641_007620</name>
</gene>
<dbReference type="Proteomes" id="UP001370490">
    <property type="component" value="Unassembled WGS sequence"/>
</dbReference>
<evidence type="ECO:0000256" key="4">
    <source>
        <dbReference type="ARBA" id="ARBA00022989"/>
    </source>
</evidence>
<comment type="subcellular location">
    <subcellularLocation>
        <location evidence="1">Membrane</location>
        <topology evidence="1">Single-pass membrane protein</topology>
    </subcellularLocation>
</comment>
<dbReference type="Gene3D" id="1.10.510.10">
    <property type="entry name" value="Transferase(Phosphotransferase) domain 1"/>
    <property type="match status" value="1"/>
</dbReference>
<reference evidence="6 7" key="1">
    <citation type="submission" date="2023-12" db="EMBL/GenBank/DDBJ databases">
        <title>A high-quality genome assembly for Dillenia turbinata (Dilleniales).</title>
        <authorList>
            <person name="Chanderbali A."/>
        </authorList>
    </citation>
    <scope>NUCLEOTIDE SEQUENCE [LARGE SCALE GENOMIC DNA]</scope>
    <source>
        <strain evidence="6">LSX21</strain>
        <tissue evidence="6">Leaf</tissue>
    </source>
</reference>
<dbReference type="PANTHER" id="PTHR47974">
    <property type="entry name" value="OS07G0415500 PROTEIN"/>
    <property type="match status" value="1"/>
</dbReference>
<keyword evidence="4" id="KW-1133">Transmembrane helix</keyword>
<evidence type="ECO:0000313" key="7">
    <source>
        <dbReference type="Proteomes" id="UP001370490"/>
    </source>
</evidence>
<evidence type="ECO:0000256" key="5">
    <source>
        <dbReference type="ARBA" id="ARBA00023136"/>
    </source>
</evidence>
<dbReference type="SUPFAM" id="SSF56112">
    <property type="entry name" value="Protein kinase-like (PK-like)"/>
    <property type="match status" value="1"/>
</dbReference>
<keyword evidence="7" id="KW-1185">Reference proteome</keyword>
<accession>A0AAN8V956</accession>
<name>A0AAN8V956_9MAGN</name>
<keyword evidence="5" id="KW-0472">Membrane</keyword>
<keyword evidence="3" id="KW-0732">Signal</keyword>
<dbReference type="InterPro" id="IPR011009">
    <property type="entry name" value="Kinase-like_dom_sf"/>
</dbReference>
<evidence type="ECO:0000256" key="2">
    <source>
        <dbReference type="ARBA" id="ARBA00022692"/>
    </source>
</evidence>
<keyword evidence="2" id="KW-0812">Transmembrane</keyword>
<evidence type="ECO:0000256" key="1">
    <source>
        <dbReference type="ARBA" id="ARBA00004167"/>
    </source>
</evidence>
<evidence type="ECO:0000313" key="6">
    <source>
        <dbReference type="EMBL" id="KAK6925901.1"/>
    </source>
</evidence>